<keyword evidence="5 13" id="KW-0175">Coiled coil</keyword>
<protein>
    <recommendedName>
        <fullName evidence="11">Coiled-coil domain-containing protein 141</fullName>
    </recommendedName>
    <alternativeName>
        <fullName evidence="12">Coiled-coil protein associated with myosin II and DISC1</fullName>
    </alternativeName>
</protein>
<accession>F6TB56</accession>
<reference evidence="16" key="2">
    <citation type="submission" date="2025-08" db="UniProtKB">
        <authorList>
            <consortium name="Ensembl"/>
        </authorList>
    </citation>
    <scope>IDENTIFICATION</scope>
</reference>
<reference evidence="16 17" key="1">
    <citation type="journal article" date="2007" name="Nature">
        <title>Genome of the marsupial Monodelphis domestica reveals innovation in non-coding sequences.</title>
        <authorList>
            <person name="Mikkelsen T.S."/>
            <person name="Wakefield M.J."/>
            <person name="Aken B."/>
            <person name="Amemiya C.T."/>
            <person name="Chang J.L."/>
            <person name="Duke S."/>
            <person name="Garber M."/>
            <person name="Gentles A.J."/>
            <person name="Goodstadt L."/>
            <person name="Heger A."/>
            <person name="Jurka J."/>
            <person name="Kamal M."/>
            <person name="Mauceli E."/>
            <person name="Searle S.M."/>
            <person name="Sharpe T."/>
            <person name="Baker M.L."/>
            <person name="Batzer M.A."/>
            <person name="Benos P.V."/>
            <person name="Belov K."/>
            <person name="Clamp M."/>
            <person name="Cook A."/>
            <person name="Cuff J."/>
            <person name="Das R."/>
            <person name="Davidow L."/>
            <person name="Deakin J.E."/>
            <person name="Fazzari M.J."/>
            <person name="Glass J.L."/>
            <person name="Grabherr M."/>
            <person name="Greally J.M."/>
            <person name="Gu W."/>
            <person name="Hore T.A."/>
            <person name="Huttley G.A."/>
            <person name="Kleber M."/>
            <person name="Jirtle R.L."/>
            <person name="Koina E."/>
            <person name="Lee J.T."/>
            <person name="Mahony S."/>
            <person name="Marra M.A."/>
            <person name="Miller R.D."/>
            <person name="Nicholls R.D."/>
            <person name="Oda M."/>
            <person name="Papenfuss A.T."/>
            <person name="Parra Z.E."/>
            <person name="Pollock D.D."/>
            <person name="Ray D.A."/>
            <person name="Schein J.E."/>
            <person name="Speed T.P."/>
            <person name="Thompson K."/>
            <person name="VandeBerg J.L."/>
            <person name="Wade C.M."/>
            <person name="Walker J.A."/>
            <person name="Waters P.D."/>
            <person name="Webber C."/>
            <person name="Weidman J.R."/>
            <person name="Xie X."/>
            <person name="Zody M.C."/>
            <person name="Baldwin J."/>
            <person name="Abdouelleil A."/>
            <person name="Abdulkadir J."/>
            <person name="Abebe A."/>
            <person name="Abera B."/>
            <person name="Abreu J."/>
            <person name="Acer S.C."/>
            <person name="Aftuck L."/>
            <person name="Alexander A."/>
            <person name="An P."/>
            <person name="Anderson E."/>
            <person name="Anderson S."/>
            <person name="Arachi H."/>
            <person name="Azer M."/>
            <person name="Bachantsang P."/>
            <person name="Barry A."/>
            <person name="Bayul T."/>
            <person name="Berlin A."/>
            <person name="Bessette D."/>
            <person name="Bloom T."/>
            <person name="Bloom T."/>
            <person name="Boguslavskiy L."/>
            <person name="Bonnet C."/>
            <person name="Boukhgalter B."/>
            <person name="Bourzgui I."/>
            <person name="Brown A."/>
            <person name="Cahill P."/>
            <person name="Channer S."/>
            <person name="Cheshatsang Y."/>
            <person name="Chuda L."/>
            <person name="Citroen M."/>
            <person name="Collymore A."/>
            <person name="Cooke P."/>
            <person name="Costello M."/>
            <person name="D'Aco K."/>
            <person name="Daza R."/>
            <person name="De Haan G."/>
            <person name="DeGray S."/>
            <person name="DeMaso C."/>
            <person name="Dhargay N."/>
            <person name="Dooley K."/>
            <person name="Dooley E."/>
            <person name="Doricent M."/>
            <person name="Dorje P."/>
            <person name="Dorjee K."/>
            <person name="Dupes A."/>
            <person name="Elong R."/>
            <person name="Falk J."/>
            <person name="Farina A."/>
            <person name="Faro S."/>
            <person name="Ferguson D."/>
            <person name="Fisher S."/>
            <person name="Foley C.D."/>
            <person name="Franke A."/>
            <person name="Friedrich D."/>
            <person name="Gadbois L."/>
            <person name="Gearin G."/>
            <person name="Gearin C.R."/>
            <person name="Giannoukos G."/>
            <person name="Goode T."/>
            <person name="Graham J."/>
            <person name="Grandbois E."/>
            <person name="Grewal S."/>
            <person name="Gyaltsen K."/>
            <person name="Hafez N."/>
            <person name="Hagos B."/>
            <person name="Hall J."/>
            <person name="Henson C."/>
            <person name="Hollinger A."/>
            <person name="Honan T."/>
            <person name="Huard M.D."/>
            <person name="Hughes L."/>
            <person name="Hurhula B."/>
            <person name="Husby M.E."/>
            <person name="Kamat A."/>
            <person name="Kanga B."/>
            <person name="Kashin S."/>
            <person name="Khazanovich D."/>
            <person name="Kisner P."/>
            <person name="Lance K."/>
            <person name="Lara M."/>
            <person name="Lee W."/>
            <person name="Lennon N."/>
            <person name="Letendre F."/>
            <person name="LeVine R."/>
            <person name="Lipovsky A."/>
            <person name="Liu X."/>
            <person name="Liu J."/>
            <person name="Liu S."/>
            <person name="Lokyitsang T."/>
            <person name="Lokyitsang Y."/>
            <person name="Lubonja R."/>
            <person name="Lui A."/>
            <person name="MacDonald P."/>
            <person name="Magnisalis V."/>
            <person name="Maru K."/>
            <person name="Matthews C."/>
            <person name="McCusker W."/>
            <person name="McDonough S."/>
            <person name="Mehta T."/>
            <person name="Meldrim J."/>
            <person name="Meneus L."/>
            <person name="Mihai O."/>
            <person name="Mihalev A."/>
            <person name="Mihova T."/>
            <person name="Mittelman R."/>
            <person name="Mlenga V."/>
            <person name="Montmayeur A."/>
            <person name="Mulrain L."/>
            <person name="Navidi A."/>
            <person name="Naylor J."/>
            <person name="Negash T."/>
            <person name="Nguyen T."/>
            <person name="Nguyen N."/>
            <person name="Nicol R."/>
            <person name="Norbu C."/>
            <person name="Norbu N."/>
            <person name="Novod N."/>
            <person name="O'Neill B."/>
            <person name="Osman S."/>
            <person name="Markiewicz E."/>
            <person name="Oyono O.L."/>
            <person name="Patti C."/>
            <person name="Phunkhang P."/>
            <person name="Pierre F."/>
            <person name="Priest M."/>
            <person name="Raghuraman S."/>
            <person name="Rege F."/>
            <person name="Reyes R."/>
            <person name="Rise C."/>
            <person name="Rogov P."/>
            <person name="Ross K."/>
            <person name="Ryan E."/>
            <person name="Settipalli S."/>
            <person name="Shea T."/>
            <person name="Sherpa N."/>
            <person name="Shi L."/>
            <person name="Shih D."/>
            <person name="Sparrow T."/>
            <person name="Spaulding J."/>
            <person name="Stalker J."/>
            <person name="Stange-Thomann N."/>
            <person name="Stavropoulos S."/>
            <person name="Stone C."/>
            <person name="Strader C."/>
            <person name="Tesfaye S."/>
            <person name="Thomson T."/>
            <person name="Thoulutsang Y."/>
            <person name="Thoulutsang D."/>
            <person name="Topham K."/>
            <person name="Topping I."/>
            <person name="Tsamla T."/>
            <person name="Vassiliev H."/>
            <person name="Vo A."/>
            <person name="Wangchuk T."/>
            <person name="Wangdi T."/>
            <person name="Weiand M."/>
            <person name="Wilkinson J."/>
            <person name="Wilson A."/>
            <person name="Yadav S."/>
            <person name="Young G."/>
            <person name="Yu Q."/>
            <person name="Zembek L."/>
            <person name="Zhong D."/>
            <person name="Zimmer A."/>
            <person name="Zwirko Z."/>
            <person name="Jaffe D.B."/>
            <person name="Alvarez P."/>
            <person name="Brockman W."/>
            <person name="Butler J."/>
            <person name="Chin C."/>
            <person name="Gnerre S."/>
            <person name="MacCallum I."/>
            <person name="Graves J.A."/>
            <person name="Ponting C.P."/>
            <person name="Breen M."/>
            <person name="Samollow P.B."/>
            <person name="Lander E.S."/>
            <person name="Lindblad-Toh K."/>
        </authorList>
    </citation>
    <scope>NUCLEOTIDE SEQUENCE [LARGE SCALE GENOMIC DNA]</scope>
</reference>
<feature type="coiled-coil region" evidence="13">
    <location>
        <begin position="60"/>
        <end position="94"/>
    </location>
</feature>
<dbReference type="Pfam" id="PF07679">
    <property type="entry name" value="I-set"/>
    <property type="match status" value="2"/>
</dbReference>
<evidence type="ECO:0000256" key="1">
    <source>
        <dbReference type="ARBA" id="ARBA00004300"/>
    </source>
</evidence>
<feature type="domain" description="Ig-like" evidence="15">
    <location>
        <begin position="1374"/>
        <end position="1462"/>
    </location>
</feature>
<keyword evidence="17" id="KW-1185">Reference proteome</keyword>
<keyword evidence="4" id="KW-0832">Ubl conjugation</keyword>
<dbReference type="HOGENOM" id="CLU_251402_0_0_1"/>
<evidence type="ECO:0000313" key="17">
    <source>
        <dbReference type="Proteomes" id="UP000002280"/>
    </source>
</evidence>
<dbReference type="GO" id="GO:0021799">
    <property type="term" value="P:cerebral cortex radially oriented cell migration"/>
    <property type="evidence" value="ECO:0007669"/>
    <property type="project" value="Ensembl"/>
</dbReference>
<dbReference type="InterPro" id="IPR003599">
    <property type="entry name" value="Ig_sub"/>
</dbReference>
<keyword evidence="6" id="KW-1015">Disulfide bond</keyword>
<dbReference type="GO" id="GO:0051642">
    <property type="term" value="P:centrosome localization"/>
    <property type="evidence" value="ECO:0007669"/>
    <property type="project" value="Ensembl"/>
</dbReference>
<keyword evidence="8" id="KW-0393">Immunoglobulin domain</keyword>
<dbReference type="PANTHER" id="PTHR42757">
    <property type="entry name" value="IGLON FAMILY OF IMMUNOGLOBULIN SUPERFAMILY-RELATED"/>
    <property type="match status" value="1"/>
</dbReference>
<dbReference type="CDD" id="cd00176">
    <property type="entry name" value="SPEC"/>
    <property type="match status" value="2"/>
</dbReference>
<dbReference type="SUPFAM" id="SSF46966">
    <property type="entry name" value="Spectrin repeat"/>
    <property type="match status" value="3"/>
</dbReference>
<feature type="coiled-coil region" evidence="13">
    <location>
        <begin position="940"/>
        <end position="1007"/>
    </location>
</feature>
<name>F6TB56_MONDO</name>
<evidence type="ECO:0000256" key="12">
    <source>
        <dbReference type="ARBA" id="ARBA00078153"/>
    </source>
</evidence>
<dbReference type="Ensembl" id="ENSMODT00000012938.3">
    <property type="protein sequence ID" value="ENSMODP00000012706.2"/>
    <property type="gene ID" value="ENSMODG00000010153.4"/>
</dbReference>
<gene>
    <name evidence="16" type="primary">CCDC141</name>
</gene>
<dbReference type="InterPro" id="IPR002017">
    <property type="entry name" value="Spectrin_repeat"/>
</dbReference>
<dbReference type="GO" id="GO:0005813">
    <property type="term" value="C:centrosome"/>
    <property type="evidence" value="ECO:0007669"/>
    <property type="project" value="UniProtKB-SubCell"/>
</dbReference>
<evidence type="ECO:0000256" key="4">
    <source>
        <dbReference type="ARBA" id="ARBA00022843"/>
    </source>
</evidence>
<evidence type="ECO:0000313" key="16">
    <source>
        <dbReference type="Ensembl" id="ENSMODP00000012706.2"/>
    </source>
</evidence>
<dbReference type="InterPro" id="IPR018159">
    <property type="entry name" value="Spectrin/alpha-actinin"/>
</dbReference>
<dbReference type="SMART" id="SM00150">
    <property type="entry name" value="SPEC"/>
    <property type="match status" value="4"/>
</dbReference>
<dbReference type="PROSITE" id="PS50835">
    <property type="entry name" value="IG_LIKE"/>
    <property type="match status" value="2"/>
</dbReference>
<dbReference type="Gene3D" id="1.20.58.60">
    <property type="match status" value="3"/>
</dbReference>
<dbReference type="Proteomes" id="UP000002280">
    <property type="component" value="Chromosome 4"/>
</dbReference>
<dbReference type="SMART" id="SM00409">
    <property type="entry name" value="IG"/>
    <property type="match status" value="2"/>
</dbReference>
<comment type="subunit">
    <text evidence="10">Interacts with DISC1. Interacts preferentially with phosphorylated forms of myosin regulatory light chain (MRLC). Interacts (via the N-terminal region) with HDAC6; inhibits the deacetylase activity of HDAC6. Interacts with KIBRA (via the C-terminal region); retains AMPAR in the cytosol after internalization.</text>
</comment>
<dbReference type="Gene3D" id="2.60.40.10">
    <property type="entry name" value="Immunoglobulins"/>
    <property type="match status" value="2"/>
</dbReference>
<dbReference type="OrthoDB" id="9333799at2759"/>
<dbReference type="ExpressionAtlas" id="F6TB56">
    <property type="expression patterns" value="baseline"/>
</dbReference>
<dbReference type="FunCoup" id="F6TB56">
    <property type="interactions" value="11"/>
</dbReference>
<dbReference type="InterPro" id="IPR013098">
    <property type="entry name" value="Ig_I-set"/>
</dbReference>
<dbReference type="SUPFAM" id="SSF48726">
    <property type="entry name" value="Immunoglobulin"/>
    <property type="match status" value="2"/>
</dbReference>
<dbReference type="InterPro" id="IPR050876">
    <property type="entry name" value="IgLON_domain"/>
</dbReference>
<evidence type="ECO:0000256" key="10">
    <source>
        <dbReference type="ARBA" id="ARBA00062798"/>
    </source>
</evidence>
<dbReference type="GeneID" id="100027062"/>
<dbReference type="InterPro" id="IPR013783">
    <property type="entry name" value="Ig-like_fold"/>
</dbReference>
<dbReference type="OMA" id="DAKAKPC"/>
<dbReference type="InterPro" id="IPR003598">
    <property type="entry name" value="Ig_sub2"/>
</dbReference>
<evidence type="ECO:0000256" key="2">
    <source>
        <dbReference type="ARBA" id="ARBA00022490"/>
    </source>
</evidence>
<keyword evidence="3" id="KW-0597">Phosphoprotein</keyword>
<sequence>MSSQESSGALLSTTTVSSVAVQAGDSRIVIAILKCGKWVQLQLAESCPNLLEIGSSQDETKKLLEDHELLLAKLKALEDRVWDLLQEADKVAEENKDQSQVYEAMAETLGDAWAALVTVLERRRELLKLTSEFFENALEFAMKIDQAEDFLQNTQEYENAESLKLLLQLHEHHSKELLGRSLTLLNKSQQLTEFIEKFKCDGPNVNSELIQGAHSSCLKIDSLLELLQDRRRQLDKYLKQQRQELEQVLQICQWDQEENQVTSWFQKTIKDLQKQHLGSSLSENEELIQKHKELSLKAKEWNSAVDKLKSEALSILLTEDYMEKEHLQLSNHNLNQLQEQFTQLMEERKTFLQEANDFFNSVNKAFDILGRVEACLKLLKSEGLSLPVLAARHEELHREIKDCTEDALQKGQALISQGDSCSSRMAGIHEMMGCIQRRVDQLAQQCSAHKELALRKQQLTASMEGYLRKATLSVQKISPVLSSSMDLGSCLSDSEQILSKYLELDSQAKETSHELEAAIKIMKEEDTFEASEEASLFTKAALIKDELAVLVRDISSKVQVLQTYVAFLKSSEKVEELSRSLKEFFKTEVTQQEKGEAEFLSCVESPDTQWQLFLKESFSAQDLGLEFLNLINMANEDIVLKAKNVIHITENMLENQDAEREELKNLWIARQLQVNQDKSVKQQWGTFKDQLKETTQNLKLLQEALMPVSALNLGGSLHSLLHLQKKWNQMKPQFQQLDAEVWYLLKVFEVLNLKGAPVKEKTQQLKDLTQLHQKQKERRKDYENILSKAVRFHSVKEKLESLTKSGELEFFESILEWDDTFNAKVHLRRSQEKQAHIEHLYKLALSSGMNIISAVQQPTCFNVSAKTLQQQLEILQGDSMVWHAKADKYEEELTRISQYCTTREEINEHRESFKDIKKKFNNLKFNYSKKTEKARNLKVLKNQIQQVDVYAEKIQTLKKKMENFEIKISDSLLNYPTNKVTILLESIRELKKQVDEFGRVVEDYKKNLDLIEHLQETMEECQFWCEEASATVVRVGKYSTECKTKEAIEILHKQFNKFIMPTVPQQEERIQEITALAKRLYGLEEGQKYAEKIITKHQEVLESVTELCGSLTELEQKLEEQEPEAAISIHRSIEEDQFPQEASCSTKEDSLQPLLLSEEGPSEDESDCASPDDISLPPLPGSPESNLLQSEMEFDELPIQNAQSLHISSYNLQMKINDRDPRETHKPGPSAPVTFISNCWGEAVSSPDERPLPLTPGHCPEFKADVPLTPLEFLEKESTFRKISARPPESMTSKVHETCLQQCHQVHKSMLETQEQLHDNNNFTKTQDRLHANPDAFPGLLFQSDTIRSSQVTREEIKSTSEKNSRVSLAGQAPNFSRLLSNVTVMEGSPVTLEVEVTGFPEPTLTWYKKGQKLTADGHLKVLHKETKHTVFIQKVCETDAGLYVARAQNTSGTLSSSAILYVTVKGKLPKFLEKFGPTNLKEGEDLILRCTVSGRPTPNVIWSKDNVQVVAGDINVQKLGDNYYLLKKNVILSDTGEYLCSAMNEVGEANCSARIVVTGKGEREEINCITKTEAESGAKFLSECTTTNIEEQVPVTHVSQKIMTNQFSVRRFPAAGEHYQDFAVLQAGYRMIHRRKRLGMEEHHSSEKGERENRAVVTQEGLNVKRRNKKKLLEVKIKGNICDRDFEICNVKKMSTRMATSYGEDPSEVSENKLN</sequence>
<dbReference type="FunFam" id="2.60.40.10:FF:000032">
    <property type="entry name" value="palladin isoform X1"/>
    <property type="match status" value="1"/>
</dbReference>
<dbReference type="FunFam" id="1.20.58.60:FF:000192">
    <property type="entry name" value="coiled-coil domain-containing protein 141 isoform X2"/>
    <property type="match status" value="1"/>
</dbReference>
<dbReference type="STRING" id="13616.ENSMODP00000012706"/>
<dbReference type="Pfam" id="PF00435">
    <property type="entry name" value="Spectrin"/>
    <property type="match status" value="1"/>
</dbReference>
<feature type="region of interest" description="Disordered" evidence="14">
    <location>
        <begin position="1157"/>
        <end position="1186"/>
    </location>
</feature>
<feature type="domain" description="Ig-like" evidence="15">
    <location>
        <begin position="1470"/>
        <end position="1559"/>
    </location>
</feature>
<evidence type="ECO:0000256" key="9">
    <source>
        <dbReference type="ARBA" id="ARBA00057848"/>
    </source>
</evidence>
<organism evidence="16 17">
    <name type="scientific">Monodelphis domestica</name>
    <name type="common">Gray short-tailed opossum</name>
    <dbReference type="NCBI Taxonomy" id="13616"/>
    <lineage>
        <taxon>Eukaryota</taxon>
        <taxon>Metazoa</taxon>
        <taxon>Chordata</taxon>
        <taxon>Craniata</taxon>
        <taxon>Vertebrata</taxon>
        <taxon>Euteleostomi</taxon>
        <taxon>Mammalia</taxon>
        <taxon>Metatheria</taxon>
        <taxon>Didelphimorphia</taxon>
        <taxon>Didelphidae</taxon>
        <taxon>Monodelphis</taxon>
    </lineage>
</organism>
<evidence type="ECO:0000256" key="5">
    <source>
        <dbReference type="ARBA" id="ARBA00023054"/>
    </source>
</evidence>
<evidence type="ECO:0000256" key="6">
    <source>
        <dbReference type="ARBA" id="ARBA00023157"/>
    </source>
</evidence>
<dbReference type="InterPro" id="IPR007110">
    <property type="entry name" value="Ig-like_dom"/>
</dbReference>
<dbReference type="Bgee" id="ENSMODG00000010153">
    <property type="expression patterns" value="Expressed in heart and 18 other cell types or tissues"/>
</dbReference>
<dbReference type="FunFam" id="1.20.58.60:FF:000184">
    <property type="entry name" value="Coiled-coil domain containing 141"/>
    <property type="match status" value="1"/>
</dbReference>
<dbReference type="InterPro" id="IPR036179">
    <property type="entry name" value="Ig-like_dom_sf"/>
</dbReference>
<feature type="coiled-coil region" evidence="13">
    <location>
        <begin position="758"/>
        <end position="785"/>
    </location>
</feature>
<dbReference type="CTD" id="285025"/>
<dbReference type="SMART" id="SM00408">
    <property type="entry name" value="IGc2"/>
    <property type="match status" value="2"/>
</dbReference>
<evidence type="ECO:0000256" key="13">
    <source>
        <dbReference type="SAM" id="Coils"/>
    </source>
</evidence>
<evidence type="ECO:0000256" key="8">
    <source>
        <dbReference type="ARBA" id="ARBA00023319"/>
    </source>
</evidence>
<dbReference type="FunFam" id="2.60.40.10:FF:002369">
    <property type="entry name" value="Coiled-coil domain-containing 141"/>
    <property type="match status" value="1"/>
</dbReference>
<evidence type="ECO:0000256" key="11">
    <source>
        <dbReference type="ARBA" id="ARBA00074900"/>
    </source>
</evidence>
<evidence type="ECO:0000256" key="14">
    <source>
        <dbReference type="SAM" id="MobiDB-lite"/>
    </source>
</evidence>
<evidence type="ECO:0000256" key="7">
    <source>
        <dbReference type="ARBA" id="ARBA00023212"/>
    </source>
</evidence>
<comment type="function">
    <text evidence="9">Plays a critical role in cortical radial and GnRH neurons migration during brain development. Regulates cortical radial migration by negatively controlling the activity of histone deacetylase 6 (HDAC6) and promotes centrosome maturation. CAMDI is required for dilation formation of cortical neurons during radial migration. Plays a critical role in learning and memory performance through regulation of AMPA-selective glutamate receptors (AMPARs) cell surface expression in competition with KIBRA.</text>
</comment>
<dbReference type="GO" id="GO:0005737">
    <property type="term" value="C:cytoplasm"/>
    <property type="evidence" value="ECO:0007669"/>
    <property type="project" value="Ensembl"/>
</dbReference>
<dbReference type="InParanoid" id="F6TB56"/>
<dbReference type="GeneTree" id="ENSGT00440000038972"/>
<evidence type="ECO:0000259" key="15">
    <source>
        <dbReference type="PROSITE" id="PS50835"/>
    </source>
</evidence>
<keyword evidence="7" id="KW-0206">Cytoskeleton</keyword>
<dbReference type="PANTHER" id="PTHR42757:SF44">
    <property type="entry name" value="COILED-COIL DOMAIN-CONTAINING PROTEIN 141"/>
    <property type="match status" value="1"/>
</dbReference>
<comment type="subcellular location">
    <subcellularLocation>
        <location evidence="1">Cytoplasm</location>
        <location evidence="1">Cytoskeleton</location>
        <location evidence="1">Microtubule organizing center</location>
        <location evidence="1">Centrosome</location>
    </subcellularLocation>
</comment>
<evidence type="ECO:0000256" key="3">
    <source>
        <dbReference type="ARBA" id="ARBA00022553"/>
    </source>
</evidence>
<proteinExistence type="predicted"/>
<feature type="coiled-coil region" evidence="13">
    <location>
        <begin position="284"/>
        <end position="354"/>
    </location>
</feature>
<keyword evidence="2" id="KW-0963">Cytoplasm</keyword>
<reference evidence="16" key="3">
    <citation type="submission" date="2025-09" db="UniProtKB">
        <authorList>
            <consortium name="Ensembl"/>
        </authorList>
    </citation>
    <scope>IDENTIFICATION</scope>
</reference>